<evidence type="ECO:0000313" key="2">
    <source>
        <dbReference type="EMBL" id="OGE12409.1"/>
    </source>
</evidence>
<dbReference type="SUPFAM" id="SSF48452">
    <property type="entry name" value="TPR-like"/>
    <property type="match status" value="1"/>
</dbReference>
<comment type="caution">
    <text evidence="2">The sequence shown here is derived from an EMBL/GenBank/DDBJ whole genome shotgun (WGS) entry which is preliminary data.</text>
</comment>
<proteinExistence type="predicted"/>
<dbReference type="Gene3D" id="3.40.50.1110">
    <property type="entry name" value="SGNH hydrolase"/>
    <property type="match status" value="1"/>
</dbReference>
<dbReference type="AlphaFoldDB" id="A0A1F5I805"/>
<dbReference type="Proteomes" id="UP000177300">
    <property type="component" value="Unassembled WGS sequence"/>
</dbReference>
<dbReference type="GO" id="GO:0004622">
    <property type="term" value="F:phosphatidylcholine lysophospholipase activity"/>
    <property type="evidence" value="ECO:0007669"/>
    <property type="project" value="TreeGrafter"/>
</dbReference>
<dbReference type="SUPFAM" id="SSF52266">
    <property type="entry name" value="SGNH hydrolase"/>
    <property type="match status" value="1"/>
</dbReference>
<evidence type="ECO:0000256" key="1">
    <source>
        <dbReference type="SAM" id="Phobius"/>
    </source>
</evidence>
<keyword evidence="1" id="KW-0812">Transmembrane</keyword>
<keyword evidence="1" id="KW-0472">Membrane</keyword>
<dbReference type="InterPro" id="IPR011990">
    <property type="entry name" value="TPR-like_helical_dom_sf"/>
</dbReference>
<evidence type="ECO:0008006" key="4">
    <source>
        <dbReference type="Google" id="ProtNLM"/>
    </source>
</evidence>
<sequence>MTNALRFETSSLFTTTSKFEAASMMKRKEAFVKNPKKSPQKKYPLYFKVLIPIVTLVLLELIARGLSVTILKDYLGNKDLRTKIEKVYIPPPEPSNEDVLRLYFYGASTTVGFPVPKVSYVNQLSYQLHNVLKNKNVDVKNLGWSGFTSTMDRYSIVSTFWHKPDAMIVYVSHNEFVHSEIDTLSLYRTISIFRDKSVLFRLLLAASQGNKKPDSPEDNEEPIERKRVSYKLVGPYYWIKMAILKKNYKAIAELSRDYNIPLIFITATSNVGEWPPPEKPVTYFTPSDKSYTDLTKVRALLKNNQLDEAQEITKYHLEKNPEDAYFLFMQAQIEEIRGNLNQARYNFEKAKDQDLLQWRANREINEFVRTLEDGKTVRVLDAEEIFKKHSPNMITGYPLFLDNVHPNIEGHYLLASSIIDLLKKDKIVERDWWENAKAPFTLEELLKEMQVSQDDEFQLAFITAVYCIKNPFFNFECALGYLEKAEKIKPGD</sequence>
<dbReference type="EMBL" id="MFBY01000055">
    <property type="protein sequence ID" value="OGE12409.1"/>
    <property type="molecule type" value="Genomic_DNA"/>
</dbReference>
<reference evidence="2 3" key="1">
    <citation type="journal article" date="2016" name="Nat. Commun.">
        <title>Thousands of microbial genomes shed light on interconnected biogeochemical processes in an aquifer system.</title>
        <authorList>
            <person name="Anantharaman K."/>
            <person name="Brown C.T."/>
            <person name="Hug L.A."/>
            <person name="Sharon I."/>
            <person name="Castelle C.J."/>
            <person name="Probst A.J."/>
            <person name="Thomas B.C."/>
            <person name="Singh A."/>
            <person name="Wilkins M.J."/>
            <person name="Karaoz U."/>
            <person name="Brodie E.L."/>
            <person name="Williams K.H."/>
            <person name="Hubbard S.S."/>
            <person name="Banfield J.F."/>
        </authorList>
    </citation>
    <scope>NUCLEOTIDE SEQUENCE [LARGE SCALE GENOMIC DNA]</scope>
</reference>
<name>A0A1F5I805_9BACT</name>
<evidence type="ECO:0000313" key="3">
    <source>
        <dbReference type="Proteomes" id="UP000177300"/>
    </source>
</evidence>
<dbReference type="InterPro" id="IPR051532">
    <property type="entry name" value="Ester_Hydrolysis_Enzymes"/>
</dbReference>
<keyword evidence="1" id="KW-1133">Transmembrane helix</keyword>
<gene>
    <name evidence="2" type="ORF">A3G14_00090</name>
</gene>
<protein>
    <recommendedName>
        <fullName evidence="4">SGNH hydrolase-type esterase domain-containing protein</fullName>
    </recommendedName>
</protein>
<dbReference type="PANTHER" id="PTHR30383:SF5">
    <property type="entry name" value="SGNH HYDROLASE-TYPE ESTERASE DOMAIN-CONTAINING PROTEIN"/>
    <property type="match status" value="1"/>
</dbReference>
<feature type="transmembrane region" description="Helical" evidence="1">
    <location>
        <begin position="45"/>
        <end position="63"/>
    </location>
</feature>
<accession>A0A1F5I805</accession>
<dbReference type="PANTHER" id="PTHR30383">
    <property type="entry name" value="THIOESTERASE 1/PROTEASE 1/LYSOPHOSPHOLIPASE L1"/>
    <property type="match status" value="1"/>
</dbReference>
<organism evidence="2 3">
    <name type="scientific">Candidatus Curtissbacteria bacterium RIFCSPLOWO2_12_FULL_38_9</name>
    <dbReference type="NCBI Taxonomy" id="1797735"/>
    <lineage>
        <taxon>Bacteria</taxon>
        <taxon>Candidatus Curtissiibacteriota</taxon>
    </lineage>
</organism>
<dbReference type="InterPro" id="IPR036514">
    <property type="entry name" value="SGNH_hydro_sf"/>
</dbReference>